<name>A0A2T3AKS9_9PEZI</name>
<evidence type="ECO:0000256" key="1">
    <source>
        <dbReference type="SAM" id="MobiDB-lite"/>
    </source>
</evidence>
<accession>A0A2T3AKS9</accession>
<keyword evidence="3" id="KW-1185">Reference proteome</keyword>
<dbReference type="Proteomes" id="UP000241462">
    <property type="component" value="Unassembled WGS sequence"/>
</dbReference>
<gene>
    <name evidence="2" type="ORF">BD289DRAFT_336194</name>
</gene>
<feature type="compositionally biased region" description="Low complexity" evidence="1">
    <location>
        <begin position="64"/>
        <end position="74"/>
    </location>
</feature>
<sequence length="220" mass="24548">MPTYLCHGFRWRRRSIRVYVVIQDLDDAAPEWITTPGSARCFIESFYSLFDFLPDCTLPPTGASSAATLPSPTSHAHHAPPSPPSSQPLLSSLSQLSGAGFGPDSVAAQDWSPVKLLEEYDPSNLDEVSRPHAYVADYITRIDSSCDIFDEIQRYETRVKQDSNPAVTGPSAQDRLSNPEKNTTDHKARSGWLEKLRNQLQVDADVQWYIVVNGGEDRPW</sequence>
<dbReference type="OrthoDB" id="371463at2759"/>
<feature type="region of interest" description="Disordered" evidence="1">
    <location>
        <begin position="160"/>
        <end position="189"/>
    </location>
</feature>
<evidence type="ECO:0000313" key="3">
    <source>
        <dbReference type="Proteomes" id="UP000241462"/>
    </source>
</evidence>
<feature type="non-terminal residue" evidence="2">
    <location>
        <position position="220"/>
    </location>
</feature>
<feature type="compositionally biased region" description="Polar residues" evidence="1">
    <location>
        <begin position="162"/>
        <end position="181"/>
    </location>
</feature>
<dbReference type="AlphaFoldDB" id="A0A2T3AKS9"/>
<dbReference type="InParanoid" id="A0A2T3AKS9"/>
<reference evidence="2 3" key="1">
    <citation type="journal article" date="2018" name="Mycol. Prog.">
        <title>Coniella lustricola, a new species from submerged detritus.</title>
        <authorList>
            <person name="Raudabaugh D.B."/>
            <person name="Iturriaga T."/>
            <person name="Carver A."/>
            <person name="Mondo S."/>
            <person name="Pangilinan J."/>
            <person name="Lipzen A."/>
            <person name="He G."/>
            <person name="Amirebrahimi M."/>
            <person name="Grigoriev I.V."/>
            <person name="Miller A.N."/>
        </authorList>
    </citation>
    <scope>NUCLEOTIDE SEQUENCE [LARGE SCALE GENOMIC DNA]</scope>
    <source>
        <strain evidence="2 3">B22-T-1</strain>
    </source>
</reference>
<evidence type="ECO:0000313" key="2">
    <source>
        <dbReference type="EMBL" id="PSS02288.1"/>
    </source>
</evidence>
<organism evidence="2 3">
    <name type="scientific">Coniella lustricola</name>
    <dbReference type="NCBI Taxonomy" id="2025994"/>
    <lineage>
        <taxon>Eukaryota</taxon>
        <taxon>Fungi</taxon>
        <taxon>Dikarya</taxon>
        <taxon>Ascomycota</taxon>
        <taxon>Pezizomycotina</taxon>
        <taxon>Sordariomycetes</taxon>
        <taxon>Sordariomycetidae</taxon>
        <taxon>Diaporthales</taxon>
        <taxon>Schizoparmaceae</taxon>
        <taxon>Coniella</taxon>
    </lineage>
</organism>
<feature type="region of interest" description="Disordered" evidence="1">
    <location>
        <begin position="64"/>
        <end position="94"/>
    </location>
</feature>
<protein>
    <submittedName>
        <fullName evidence="2">Uncharacterized protein</fullName>
    </submittedName>
</protein>
<dbReference type="EMBL" id="KZ678378">
    <property type="protein sequence ID" value="PSS02288.1"/>
    <property type="molecule type" value="Genomic_DNA"/>
</dbReference>
<proteinExistence type="predicted"/>